<feature type="compositionally biased region" description="Basic and acidic residues" evidence="1">
    <location>
        <begin position="117"/>
        <end position="148"/>
    </location>
</feature>
<evidence type="ECO:0000256" key="1">
    <source>
        <dbReference type="SAM" id="MobiDB-lite"/>
    </source>
</evidence>
<dbReference type="EMBL" id="JADDUC010000050">
    <property type="protein sequence ID" value="KAG0121392.1"/>
    <property type="molecule type" value="Genomic_DNA"/>
</dbReference>
<dbReference type="AlphaFoldDB" id="A0A835NT80"/>
<comment type="caution">
    <text evidence="2">The sequence shown here is derived from an EMBL/GenBank/DDBJ whole genome shotgun (WGS) entry which is preliminary data.</text>
</comment>
<reference evidence="2" key="1">
    <citation type="submission" date="2020-10" db="EMBL/GenBank/DDBJ databases">
        <title>Feather gene expression reveals the developmental basis of iridescence in African starlings.</title>
        <authorList>
            <person name="Rubenstein D.R."/>
        </authorList>
    </citation>
    <scope>NUCLEOTIDE SEQUENCE</scope>
    <source>
        <strain evidence="2">SS15</strain>
        <tissue evidence="2">Liver</tissue>
    </source>
</reference>
<feature type="compositionally biased region" description="Polar residues" evidence="1">
    <location>
        <begin position="187"/>
        <end position="203"/>
    </location>
</feature>
<feature type="compositionally biased region" description="Polar residues" evidence="1">
    <location>
        <begin position="221"/>
        <end position="232"/>
    </location>
</feature>
<dbReference type="Proteomes" id="UP000618051">
    <property type="component" value="Unassembled WGS sequence"/>
</dbReference>
<dbReference type="OrthoDB" id="8773301at2759"/>
<proteinExistence type="predicted"/>
<reference evidence="3 4" key="2">
    <citation type="journal article" date="2021" name="J. Hered.">
        <title>Feather Gene Expression Elucidates the Developmental Basis of Plumage Iridescence in African Starlings.</title>
        <authorList>
            <person name="Rubenstein D.R."/>
            <person name="Corvelo A."/>
            <person name="MacManes M.D."/>
            <person name="Maia R."/>
            <person name="Narzisi G."/>
            <person name="Rousaki A."/>
            <person name="Vandenabeele P."/>
            <person name="Shawkey M.D."/>
            <person name="Solomon J."/>
        </authorList>
    </citation>
    <scope>NUCLEOTIDE SEQUENCE [LARGE SCALE GENOMIC DNA]</scope>
    <source>
        <strain evidence="3">SS15</strain>
    </source>
</reference>
<protein>
    <submittedName>
        <fullName evidence="2">Uncharacterized protein</fullName>
    </submittedName>
</protein>
<sequence length="390" mass="43162">MNTLTGSGFVVIIVIVPEERNYLAHVLPLLLFLTLARKRFFKQEADCYHLGLKTAGYFGMTTTFKTNLSVDGVQSERLRKIQMGCRCCKMIQSYIFDPEEVQSSGCIHEVNSYKHKEQGSNKSKFKENSENEEPKNELQKDEVNKTENKNPVNSTTETLWNHRGNDSQQDGLVKCAAKLDVAVNGGNSCAQHSMLNPNTSPVKETSEKGTSSQSEASSASNRDFYTKSNRSGQEPDLETDSQSKAASNVPNSIPDSQSAEDSIFLKGNSILETENNAIRLPDIDYPQNGHQTGNYVEKDSLSVNCAHSDQNTGASAIQHQDLHVIPPLPVKDSSIEPLKTDSASLSESFTSGMTAKKKYISDPEFYDLLKHEIGKAAWTELYHGYGSIMD</sequence>
<name>A0A835NT80_9PASS</name>
<reference evidence="3" key="3">
    <citation type="submission" date="2022-01" db="EMBL/GenBank/DDBJ databases">
        <authorList>
            <person name="Rubenstein D.R."/>
        </authorList>
    </citation>
    <scope>NUCLEOTIDE SEQUENCE</scope>
    <source>
        <strain evidence="3">SS15</strain>
        <tissue evidence="3">Liver</tissue>
    </source>
</reference>
<evidence type="ECO:0000313" key="2">
    <source>
        <dbReference type="EMBL" id="KAG0121392.1"/>
    </source>
</evidence>
<evidence type="ECO:0000313" key="3">
    <source>
        <dbReference type="EMBL" id="KAI1238238.1"/>
    </source>
</evidence>
<gene>
    <name evidence="3" type="ORF">IHE44_0012956</name>
    <name evidence="2" type="ORF">IHE44_011026</name>
</gene>
<feature type="compositionally biased region" description="Polar residues" evidence="1">
    <location>
        <begin position="149"/>
        <end position="159"/>
    </location>
</feature>
<feature type="compositionally biased region" description="Low complexity" evidence="1">
    <location>
        <begin position="211"/>
        <end position="220"/>
    </location>
</feature>
<keyword evidence="4" id="KW-1185">Reference proteome</keyword>
<feature type="compositionally biased region" description="Polar residues" evidence="1">
    <location>
        <begin position="240"/>
        <end position="259"/>
    </location>
</feature>
<feature type="region of interest" description="Disordered" evidence="1">
    <location>
        <begin position="117"/>
        <end position="166"/>
    </location>
</feature>
<dbReference type="PANTHER" id="PTHR16106:SF3">
    <property type="entry name" value="CHROMOSOME 4 OPEN READING FRAME 19"/>
    <property type="match status" value="1"/>
</dbReference>
<dbReference type="PANTHER" id="PTHR16106">
    <property type="entry name" value="CHROMOSOME 4 OPEN READING FRAME 19"/>
    <property type="match status" value="1"/>
</dbReference>
<dbReference type="Pfam" id="PF15770">
    <property type="entry name" value="DUF4699"/>
    <property type="match status" value="1"/>
</dbReference>
<dbReference type="InterPro" id="IPR031528">
    <property type="entry name" value="C4orf19"/>
</dbReference>
<feature type="region of interest" description="Disordered" evidence="1">
    <location>
        <begin position="187"/>
        <end position="259"/>
    </location>
</feature>
<dbReference type="EMBL" id="JADDUC020000006">
    <property type="protein sequence ID" value="KAI1238238.1"/>
    <property type="molecule type" value="Genomic_DNA"/>
</dbReference>
<accession>A0A835NT80</accession>
<organism evidence="2">
    <name type="scientific">Lamprotornis superbus</name>
    <dbReference type="NCBI Taxonomy" id="245042"/>
    <lineage>
        <taxon>Eukaryota</taxon>
        <taxon>Metazoa</taxon>
        <taxon>Chordata</taxon>
        <taxon>Craniata</taxon>
        <taxon>Vertebrata</taxon>
        <taxon>Euteleostomi</taxon>
        <taxon>Archelosauria</taxon>
        <taxon>Archosauria</taxon>
        <taxon>Dinosauria</taxon>
        <taxon>Saurischia</taxon>
        <taxon>Theropoda</taxon>
        <taxon>Coelurosauria</taxon>
        <taxon>Aves</taxon>
        <taxon>Neognathae</taxon>
        <taxon>Neoaves</taxon>
        <taxon>Telluraves</taxon>
        <taxon>Australaves</taxon>
        <taxon>Passeriformes</taxon>
        <taxon>Sturnidae</taxon>
        <taxon>Lamprotornis</taxon>
    </lineage>
</organism>
<evidence type="ECO:0000313" key="4">
    <source>
        <dbReference type="Proteomes" id="UP000618051"/>
    </source>
</evidence>